<sequence length="43" mass="4980">FTEQVISMEIDNQPVEEAKVGDMVGLKVKERVRENDKVYKVVE</sequence>
<evidence type="ECO:0000313" key="1">
    <source>
        <dbReference type="EMBL" id="GAG33323.1"/>
    </source>
</evidence>
<proteinExistence type="predicted"/>
<dbReference type="InterPro" id="IPR009000">
    <property type="entry name" value="Transl_B-barrel_sf"/>
</dbReference>
<evidence type="ECO:0008006" key="2">
    <source>
        <dbReference type="Google" id="ProtNLM"/>
    </source>
</evidence>
<dbReference type="SUPFAM" id="SSF50447">
    <property type="entry name" value="Translation proteins"/>
    <property type="match status" value="1"/>
</dbReference>
<name>X0X9H3_9ZZZZ</name>
<reference evidence="1" key="1">
    <citation type="journal article" date="2014" name="Front. Microbiol.">
        <title>High frequency of phylogenetically diverse reductive dehalogenase-homologous genes in deep subseafloor sedimentary metagenomes.</title>
        <authorList>
            <person name="Kawai M."/>
            <person name="Futagami T."/>
            <person name="Toyoda A."/>
            <person name="Takaki Y."/>
            <person name="Nishi S."/>
            <person name="Hori S."/>
            <person name="Arai W."/>
            <person name="Tsubouchi T."/>
            <person name="Morono Y."/>
            <person name="Uchiyama I."/>
            <person name="Ito T."/>
            <person name="Fujiyama A."/>
            <person name="Inagaki F."/>
            <person name="Takami H."/>
        </authorList>
    </citation>
    <scope>NUCLEOTIDE SEQUENCE</scope>
    <source>
        <strain evidence="1">Expedition CK06-06</strain>
    </source>
</reference>
<gene>
    <name evidence="1" type="ORF">S01H1_72211</name>
</gene>
<comment type="caution">
    <text evidence="1">The sequence shown here is derived from an EMBL/GenBank/DDBJ whole genome shotgun (WGS) entry which is preliminary data.</text>
</comment>
<dbReference type="AlphaFoldDB" id="X0X9H3"/>
<accession>X0X9H3</accession>
<feature type="non-terminal residue" evidence="1">
    <location>
        <position position="1"/>
    </location>
</feature>
<organism evidence="1">
    <name type="scientific">marine sediment metagenome</name>
    <dbReference type="NCBI Taxonomy" id="412755"/>
    <lineage>
        <taxon>unclassified sequences</taxon>
        <taxon>metagenomes</taxon>
        <taxon>ecological metagenomes</taxon>
    </lineage>
</organism>
<protein>
    <recommendedName>
        <fullName evidence="2">Translation elongation factor-like protein</fullName>
    </recommendedName>
</protein>
<dbReference type="EMBL" id="BARS01048139">
    <property type="protein sequence ID" value="GAG33323.1"/>
    <property type="molecule type" value="Genomic_DNA"/>
</dbReference>